<dbReference type="RefSeq" id="WP_182807586.1">
    <property type="nucleotide sequence ID" value="NZ_JACJFM010000004.1"/>
</dbReference>
<reference evidence="1 2" key="1">
    <citation type="submission" date="2020-08" db="EMBL/GenBank/DDBJ databases">
        <title>Oceanospirillum sp. nov. isolated from marine sediment.</title>
        <authorList>
            <person name="Ji X."/>
        </authorList>
    </citation>
    <scope>NUCLEOTIDE SEQUENCE [LARGE SCALE GENOMIC DNA]</scope>
    <source>
        <strain evidence="1 2">D5</strain>
    </source>
</reference>
<comment type="caution">
    <text evidence="1">The sequence shown here is derived from an EMBL/GenBank/DDBJ whole genome shotgun (WGS) entry which is preliminary data.</text>
</comment>
<name>A0A839IND7_9GAMM</name>
<gene>
    <name evidence="1" type="ORF">H4O21_04115</name>
</gene>
<evidence type="ECO:0000313" key="2">
    <source>
        <dbReference type="Proteomes" id="UP000565262"/>
    </source>
</evidence>
<keyword evidence="2" id="KW-1185">Reference proteome</keyword>
<sequence length="258" mass="29355">MDQIVESLYLFYDHLCTLQNPVIQTPAVKKIYDEFVELLSTPMTEADVQSIAEQITFRKDLTRLHGELHLRSEKKVAEDYLEGRIDDLFQDTWFDKHLPVLLKSQVEHWERLGFDFSQRDKKLAMIGGGALPQSQIHFTIYSGAPVTCIDRDDEVVSLVRQVLNKMKQGDLPVIQAEGNQADYSEFDLVTVAAMVEDKASVLKQIRATSDAWVCVRNPLLLHQLVREPIHQQDAETLGFRLAGTCRIANSISTVFQPV</sequence>
<evidence type="ECO:0008006" key="3">
    <source>
        <dbReference type="Google" id="ProtNLM"/>
    </source>
</evidence>
<accession>A0A839IND7</accession>
<organism evidence="1 2">
    <name type="scientific">Oceanospirillum sediminis</name>
    <dbReference type="NCBI Taxonomy" id="2760088"/>
    <lineage>
        <taxon>Bacteria</taxon>
        <taxon>Pseudomonadati</taxon>
        <taxon>Pseudomonadota</taxon>
        <taxon>Gammaproteobacteria</taxon>
        <taxon>Oceanospirillales</taxon>
        <taxon>Oceanospirillaceae</taxon>
        <taxon>Oceanospirillum</taxon>
    </lineage>
</organism>
<dbReference type="InterPro" id="IPR029063">
    <property type="entry name" value="SAM-dependent_MTases_sf"/>
</dbReference>
<protein>
    <recommendedName>
        <fullName evidence="3">Nicotianamine synthase</fullName>
    </recommendedName>
</protein>
<dbReference type="EMBL" id="JACJFM010000004">
    <property type="protein sequence ID" value="MBB1485796.1"/>
    <property type="molecule type" value="Genomic_DNA"/>
</dbReference>
<dbReference type="Proteomes" id="UP000565262">
    <property type="component" value="Unassembled WGS sequence"/>
</dbReference>
<proteinExistence type="predicted"/>
<dbReference type="Gene3D" id="3.40.50.150">
    <property type="entry name" value="Vaccinia Virus protein VP39"/>
    <property type="match status" value="1"/>
</dbReference>
<evidence type="ECO:0000313" key="1">
    <source>
        <dbReference type="EMBL" id="MBB1485796.1"/>
    </source>
</evidence>
<dbReference type="AlphaFoldDB" id="A0A839IND7"/>